<name>A0A382UY78_9ZZZZ</name>
<proteinExistence type="predicted"/>
<reference evidence="1" key="1">
    <citation type="submission" date="2018-05" db="EMBL/GenBank/DDBJ databases">
        <authorList>
            <person name="Lanie J.A."/>
            <person name="Ng W.-L."/>
            <person name="Kazmierczak K.M."/>
            <person name="Andrzejewski T.M."/>
            <person name="Davidsen T.M."/>
            <person name="Wayne K.J."/>
            <person name="Tettelin H."/>
            <person name="Glass J.I."/>
            <person name="Rusch D."/>
            <person name="Podicherti R."/>
            <person name="Tsui H.-C.T."/>
            <person name="Winkler M.E."/>
        </authorList>
    </citation>
    <scope>NUCLEOTIDE SEQUENCE</scope>
</reference>
<dbReference type="AlphaFoldDB" id="A0A382UY78"/>
<feature type="non-terminal residue" evidence="1">
    <location>
        <position position="35"/>
    </location>
</feature>
<gene>
    <name evidence="1" type="ORF">METZ01_LOCUS391971</name>
</gene>
<organism evidence="1">
    <name type="scientific">marine metagenome</name>
    <dbReference type="NCBI Taxonomy" id="408172"/>
    <lineage>
        <taxon>unclassified sequences</taxon>
        <taxon>metagenomes</taxon>
        <taxon>ecological metagenomes</taxon>
    </lineage>
</organism>
<evidence type="ECO:0000313" key="1">
    <source>
        <dbReference type="EMBL" id="SVD39117.1"/>
    </source>
</evidence>
<dbReference type="EMBL" id="UINC01147663">
    <property type="protein sequence ID" value="SVD39117.1"/>
    <property type="molecule type" value="Genomic_DNA"/>
</dbReference>
<protein>
    <submittedName>
        <fullName evidence="1">Uncharacterized protein</fullName>
    </submittedName>
</protein>
<sequence length="35" mass="4056">MGFHDAIKTLESPIEVMYLMHKVFMAHSDYTLDLA</sequence>
<accession>A0A382UY78</accession>